<sequence>MRTFIALELPDHMVAQVAVLARQLGDRISGRLMKPDTYHLTLAFLGELDERQVRDAMAALDDAAADRAAIPLVPDGLGKFGKPHDATLWLGISPAQELMDLAEAVRAELAARDLPFDRKAFRPHITLARRAKLPRGPLPELVFPEASPAVAVTLFKSSLTPEGARYKPLYTIDLD</sequence>
<comment type="similarity">
    <text evidence="2">Belongs to the 2H phosphoesterase superfamily. ThpR family.</text>
</comment>
<dbReference type="AlphaFoldDB" id="A0A921IWG6"/>
<comment type="catalytic activity">
    <reaction evidence="2">
        <text>a 3'-end 2',3'-cyclophospho-ribonucleotide-RNA + H2O = a 3'-end 2'-phospho-ribonucleotide-RNA + H(+)</text>
        <dbReference type="Rhea" id="RHEA:11828"/>
        <dbReference type="Rhea" id="RHEA-COMP:10464"/>
        <dbReference type="Rhea" id="RHEA-COMP:17353"/>
        <dbReference type="ChEBI" id="CHEBI:15377"/>
        <dbReference type="ChEBI" id="CHEBI:15378"/>
        <dbReference type="ChEBI" id="CHEBI:83064"/>
        <dbReference type="ChEBI" id="CHEBI:173113"/>
        <dbReference type="EC" id="3.1.4.58"/>
    </reaction>
</comment>
<dbReference type="HAMAP" id="MF_01940">
    <property type="entry name" value="RNA_CPDase"/>
    <property type="match status" value="1"/>
</dbReference>
<comment type="caution">
    <text evidence="3">The sequence shown here is derived from an EMBL/GenBank/DDBJ whole genome shotgun (WGS) entry which is preliminary data.</text>
</comment>
<dbReference type="RefSeq" id="WP_273190019.1">
    <property type="nucleotide sequence ID" value="NZ_DYUZ01000022.1"/>
</dbReference>
<dbReference type="PANTHER" id="PTHR35561">
    <property type="entry name" value="RNA 2',3'-CYCLIC PHOSPHODIESTERASE"/>
    <property type="match status" value="1"/>
</dbReference>
<reference evidence="3" key="1">
    <citation type="journal article" date="2021" name="PeerJ">
        <title>Extensive microbial diversity within the chicken gut microbiome revealed by metagenomics and culture.</title>
        <authorList>
            <person name="Gilroy R."/>
            <person name="Ravi A."/>
            <person name="Getino M."/>
            <person name="Pursley I."/>
            <person name="Horton D.L."/>
            <person name="Alikhan N.F."/>
            <person name="Baker D."/>
            <person name="Gharbi K."/>
            <person name="Hall N."/>
            <person name="Watson M."/>
            <person name="Adriaenssens E.M."/>
            <person name="Foster-Nyarko E."/>
            <person name="Jarju S."/>
            <person name="Secka A."/>
            <person name="Antonio M."/>
            <person name="Oren A."/>
            <person name="Chaudhuri R.R."/>
            <person name="La Ragione R."/>
            <person name="Hildebrand F."/>
            <person name="Pallen M.J."/>
        </authorList>
    </citation>
    <scope>NUCLEOTIDE SEQUENCE</scope>
    <source>
        <strain evidence="3">ChiHjej13B12-9602</strain>
    </source>
</reference>
<dbReference type="InterPro" id="IPR004175">
    <property type="entry name" value="RNA_CPDase"/>
</dbReference>
<organism evidence="3 4">
    <name type="scientific">Enorma phocaeensis</name>
    <dbReference type="NCBI Taxonomy" id="1871019"/>
    <lineage>
        <taxon>Bacteria</taxon>
        <taxon>Bacillati</taxon>
        <taxon>Actinomycetota</taxon>
        <taxon>Coriobacteriia</taxon>
        <taxon>Coriobacteriales</taxon>
        <taxon>Coriobacteriaceae</taxon>
        <taxon>Enorma</taxon>
    </lineage>
</organism>
<evidence type="ECO:0000256" key="1">
    <source>
        <dbReference type="ARBA" id="ARBA00022801"/>
    </source>
</evidence>
<dbReference type="NCBIfam" id="TIGR02258">
    <property type="entry name" value="2_5_ligase"/>
    <property type="match status" value="1"/>
</dbReference>
<dbReference type="EMBL" id="DYUZ01000022">
    <property type="protein sequence ID" value="HJG37312.1"/>
    <property type="molecule type" value="Genomic_DNA"/>
</dbReference>
<dbReference type="SUPFAM" id="SSF55144">
    <property type="entry name" value="LigT-like"/>
    <property type="match status" value="1"/>
</dbReference>
<dbReference type="Proteomes" id="UP000753256">
    <property type="component" value="Unassembled WGS sequence"/>
</dbReference>
<reference evidence="3" key="2">
    <citation type="submission" date="2021-09" db="EMBL/GenBank/DDBJ databases">
        <authorList>
            <person name="Gilroy R."/>
        </authorList>
    </citation>
    <scope>NUCLEOTIDE SEQUENCE</scope>
    <source>
        <strain evidence="3">ChiHjej13B12-9602</strain>
    </source>
</reference>
<feature type="active site" description="Proton acceptor" evidence="2">
    <location>
        <position position="124"/>
    </location>
</feature>
<feature type="short sequence motif" description="HXTX 2" evidence="2">
    <location>
        <begin position="124"/>
        <end position="127"/>
    </location>
</feature>
<dbReference type="Gene3D" id="3.90.1140.10">
    <property type="entry name" value="Cyclic phosphodiesterase"/>
    <property type="match status" value="1"/>
</dbReference>
<name>A0A921IWG6_9ACTN</name>
<dbReference type="GO" id="GO:0008664">
    <property type="term" value="F:RNA 2',3'-cyclic 3'-phosphodiesterase activity"/>
    <property type="evidence" value="ECO:0007669"/>
    <property type="project" value="UniProtKB-EC"/>
</dbReference>
<evidence type="ECO:0000313" key="3">
    <source>
        <dbReference type="EMBL" id="HJG37312.1"/>
    </source>
</evidence>
<dbReference type="InterPro" id="IPR009097">
    <property type="entry name" value="Cyclic_Pdiesterase"/>
</dbReference>
<evidence type="ECO:0000313" key="4">
    <source>
        <dbReference type="Proteomes" id="UP000753256"/>
    </source>
</evidence>
<proteinExistence type="inferred from homology"/>
<dbReference type="PANTHER" id="PTHR35561:SF1">
    <property type="entry name" value="RNA 2',3'-CYCLIC PHOSPHODIESTERASE"/>
    <property type="match status" value="1"/>
</dbReference>
<feature type="active site" description="Proton donor" evidence="2">
    <location>
        <position position="39"/>
    </location>
</feature>
<protein>
    <recommendedName>
        <fullName evidence="2">RNA 2',3'-cyclic phosphodiesterase</fullName>
        <shortName evidence="2">RNA 2',3'-CPDase</shortName>
        <ecNumber evidence="2">3.1.4.58</ecNumber>
    </recommendedName>
</protein>
<dbReference type="GO" id="GO:0004113">
    <property type="term" value="F:2',3'-cyclic-nucleotide 3'-phosphodiesterase activity"/>
    <property type="evidence" value="ECO:0007669"/>
    <property type="project" value="InterPro"/>
</dbReference>
<evidence type="ECO:0000256" key="2">
    <source>
        <dbReference type="HAMAP-Rule" id="MF_01940"/>
    </source>
</evidence>
<keyword evidence="1 2" id="KW-0378">Hydrolase</keyword>
<dbReference type="EC" id="3.1.4.58" evidence="2"/>
<accession>A0A921IWG6</accession>
<dbReference type="Pfam" id="PF13563">
    <property type="entry name" value="2_5_RNA_ligase2"/>
    <property type="match status" value="1"/>
</dbReference>
<feature type="short sequence motif" description="HXTX 1" evidence="2">
    <location>
        <begin position="39"/>
        <end position="42"/>
    </location>
</feature>
<comment type="function">
    <text evidence="2">Hydrolyzes RNA 2',3'-cyclic phosphodiester to an RNA 2'-phosphomonoester.</text>
</comment>
<gene>
    <name evidence="3" type="primary">thpR</name>
    <name evidence="3" type="ORF">K8V70_05565</name>
</gene>